<name>A0A917J8Q3_9SPHI</name>
<comment type="caution">
    <text evidence="1">The sequence shown here is derived from an EMBL/GenBank/DDBJ whole genome shotgun (WGS) entry which is preliminary data.</text>
</comment>
<keyword evidence="2" id="KW-1185">Reference proteome</keyword>
<sequence length="150" mass="16908">MIKIPIWLRKIWKAIQSLFNHIPEELKVAIHTGVLITENIKTFVDSPVADIITLLIPGETDDRIRVVLRKAIPQILIQLKLADSCSEINNPTELTSCAIKTLQSLTGDLKSAFLHNLSVLIAQVAADGKLTWQDGASIMEWYYQNRFKTN</sequence>
<organism evidence="1 2">
    <name type="scientific">Mucilaginibacter galii</name>
    <dbReference type="NCBI Taxonomy" id="2005073"/>
    <lineage>
        <taxon>Bacteria</taxon>
        <taxon>Pseudomonadati</taxon>
        <taxon>Bacteroidota</taxon>
        <taxon>Sphingobacteriia</taxon>
        <taxon>Sphingobacteriales</taxon>
        <taxon>Sphingobacteriaceae</taxon>
        <taxon>Mucilaginibacter</taxon>
    </lineage>
</organism>
<evidence type="ECO:0000313" key="1">
    <source>
        <dbReference type="EMBL" id="GGI51205.1"/>
    </source>
</evidence>
<gene>
    <name evidence="1" type="ORF">GCM10011425_24170</name>
</gene>
<reference evidence="1" key="1">
    <citation type="journal article" date="2014" name="Int. J. Syst. Evol. Microbiol.">
        <title>Complete genome sequence of Corynebacterium casei LMG S-19264T (=DSM 44701T), isolated from a smear-ripened cheese.</title>
        <authorList>
            <consortium name="US DOE Joint Genome Institute (JGI-PGF)"/>
            <person name="Walter F."/>
            <person name="Albersmeier A."/>
            <person name="Kalinowski J."/>
            <person name="Ruckert C."/>
        </authorList>
    </citation>
    <scope>NUCLEOTIDE SEQUENCE</scope>
    <source>
        <strain evidence="1">CCM 8711</strain>
    </source>
</reference>
<reference evidence="1" key="2">
    <citation type="submission" date="2020-09" db="EMBL/GenBank/DDBJ databases">
        <authorList>
            <person name="Sun Q."/>
            <person name="Sedlacek I."/>
        </authorList>
    </citation>
    <scope>NUCLEOTIDE SEQUENCE</scope>
    <source>
        <strain evidence="1">CCM 8711</strain>
    </source>
</reference>
<evidence type="ECO:0000313" key="2">
    <source>
        <dbReference type="Proteomes" id="UP000662074"/>
    </source>
</evidence>
<accession>A0A917J8Q3</accession>
<protein>
    <submittedName>
        <fullName evidence="1">Uncharacterized protein</fullName>
    </submittedName>
</protein>
<dbReference type="RefSeq" id="WP_188417080.1">
    <property type="nucleotide sequence ID" value="NZ_BMDO01000006.1"/>
</dbReference>
<dbReference type="Proteomes" id="UP000662074">
    <property type="component" value="Unassembled WGS sequence"/>
</dbReference>
<dbReference type="AlphaFoldDB" id="A0A917J8Q3"/>
<proteinExistence type="predicted"/>
<dbReference type="EMBL" id="BMDO01000006">
    <property type="protein sequence ID" value="GGI51205.1"/>
    <property type="molecule type" value="Genomic_DNA"/>
</dbReference>